<dbReference type="PANTHER" id="PTHR43877">
    <property type="entry name" value="AMINOALKYLPHOSPHONATE N-ACETYLTRANSFERASE-RELATED-RELATED"/>
    <property type="match status" value="1"/>
</dbReference>
<keyword evidence="1 4" id="KW-0808">Transferase</keyword>
<protein>
    <submittedName>
        <fullName evidence="4">GNAT family N-acetyltransferase</fullName>
        <ecNumber evidence="4">2.3.1.-</ecNumber>
    </submittedName>
</protein>
<dbReference type="RefSeq" id="WP_315652266.1">
    <property type="nucleotide sequence ID" value="NZ_JAVXZY010000009.1"/>
</dbReference>
<keyword evidence="5" id="KW-1185">Reference proteome</keyword>
<evidence type="ECO:0000259" key="3">
    <source>
        <dbReference type="PROSITE" id="PS51186"/>
    </source>
</evidence>
<dbReference type="EC" id="2.3.1.-" evidence="4"/>
<evidence type="ECO:0000313" key="5">
    <source>
        <dbReference type="Proteomes" id="UP001246372"/>
    </source>
</evidence>
<gene>
    <name evidence="4" type="ORF">RQP53_19015</name>
</gene>
<keyword evidence="2 4" id="KW-0012">Acyltransferase</keyword>
<dbReference type="GO" id="GO:0016746">
    <property type="term" value="F:acyltransferase activity"/>
    <property type="evidence" value="ECO:0007669"/>
    <property type="project" value="UniProtKB-KW"/>
</dbReference>
<dbReference type="InterPro" id="IPR000182">
    <property type="entry name" value="GNAT_dom"/>
</dbReference>
<organism evidence="4 5">
    <name type="scientific">Roseateles aquae</name>
    <dbReference type="NCBI Taxonomy" id="3077235"/>
    <lineage>
        <taxon>Bacteria</taxon>
        <taxon>Pseudomonadati</taxon>
        <taxon>Pseudomonadota</taxon>
        <taxon>Betaproteobacteria</taxon>
        <taxon>Burkholderiales</taxon>
        <taxon>Sphaerotilaceae</taxon>
        <taxon>Roseateles</taxon>
    </lineage>
</organism>
<sequence>MEFTIRRPRPDDAADFVRLMSSPEVYGNLLQMPHPSEELWRQRLSEQLQPGKPDLHLVAVVEGRVMASAGLHPAAAALRRRHAMSLGISVAPEAQGHGLGSALLGALIDYADNWAQVLRLELEVYCDNDRAVRLYQRFGFEIEGRMRRHALRAGQYVDSFGMARLHPRPPALQD</sequence>
<dbReference type="SUPFAM" id="SSF55729">
    <property type="entry name" value="Acyl-CoA N-acyltransferases (Nat)"/>
    <property type="match status" value="1"/>
</dbReference>
<dbReference type="EMBL" id="JAVXZY010000009">
    <property type="protein sequence ID" value="MDT9001379.1"/>
    <property type="molecule type" value="Genomic_DNA"/>
</dbReference>
<dbReference type="InterPro" id="IPR050832">
    <property type="entry name" value="Bact_Acetyltransf"/>
</dbReference>
<dbReference type="Proteomes" id="UP001246372">
    <property type="component" value="Unassembled WGS sequence"/>
</dbReference>
<proteinExistence type="predicted"/>
<dbReference type="CDD" id="cd04301">
    <property type="entry name" value="NAT_SF"/>
    <property type="match status" value="1"/>
</dbReference>
<dbReference type="Gene3D" id="3.40.630.30">
    <property type="match status" value="1"/>
</dbReference>
<feature type="domain" description="N-acetyltransferase" evidence="3">
    <location>
        <begin position="3"/>
        <end position="167"/>
    </location>
</feature>
<accession>A0ABU3PFU9</accession>
<name>A0ABU3PFU9_9BURK</name>
<dbReference type="Pfam" id="PF00583">
    <property type="entry name" value="Acetyltransf_1"/>
    <property type="match status" value="1"/>
</dbReference>
<evidence type="ECO:0000256" key="1">
    <source>
        <dbReference type="ARBA" id="ARBA00022679"/>
    </source>
</evidence>
<reference evidence="4" key="1">
    <citation type="submission" date="2023-09" db="EMBL/GenBank/DDBJ databases">
        <title>Paucibacter sp. APW11 Genome sequencing and assembly.</title>
        <authorList>
            <person name="Kim I."/>
        </authorList>
    </citation>
    <scope>NUCLEOTIDE SEQUENCE</scope>
    <source>
        <strain evidence="4">APW11</strain>
    </source>
</reference>
<dbReference type="PROSITE" id="PS51186">
    <property type="entry name" value="GNAT"/>
    <property type="match status" value="1"/>
</dbReference>
<dbReference type="InterPro" id="IPR016181">
    <property type="entry name" value="Acyl_CoA_acyltransferase"/>
</dbReference>
<evidence type="ECO:0000313" key="4">
    <source>
        <dbReference type="EMBL" id="MDT9001379.1"/>
    </source>
</evidence>
<evidence type="ECO:0000256" key="2">
    <source>
        <dbReference type="ARBA" id="ARBA00023315"/>
    </source>
</evidence>
<comment type="caution">
    <text evidence="4">The sequence shown here is derived from an EMBL/GenBank/DDBJ whole genome shotgun (WGS) entry which is preliminary data.</text>
</comment>